<sequence length="342" mass="37548">MFHVQFPGLGLEFTIDRVALSLGGFNIYWYGVVIALGLLLGMVWAFRCAPDYGIDGDRLVDVVMIGTVFGIVCARICYIAMAPFEYQSIWEMFDLRLGGLAIYGGIIGAFVFGGIAAKWRKIPLLPLFDVVGMGFLIGQGIGRWGNFFNQEAFGTNTALPWGMYSEGTASYLTGVQATLAAQGVTVDPSLPVHPTFLYESIWCLAGFVFLALTHKRRKFAGQIFLEYIIWYGLGRYWIEGLRTDSLLVGNTELRFSQMVALFSVAFSITMLVYGLRKSRGKSLQVTLAVSDLKKQREAGDAFAPDTLPAAAPHKEFVSATSAMNERLNAFAGGQAREKGDAE</sequence>
<keyword evidence="3 7" id="KW-0808">Transferase</keyword>
<gene>
    <name evidence="7 8" type="primary">lgt</name>
    <name evidence="8" type="ORF">H9945_01770</name>
</gene>
<evidence type="ECO:0000256" key="3">
    <source>
        <dbReference type="ARBA" id="ARBA00022679"/>
    </source>
</evidence>
<keyword evidence="4 7" id="KW-0812">Transmembrane</keyword>
<accession>A0A9D2S2Q5</accession>
<evidence type="ECO:0000256" key="6">
    <source>
        <dbReference type="ARBA" id="ARBA00023136"/>
    </source>
</evidence>
<keyword evidence="2 7" id="KW-1003">Cell membrane</keyword>
<comment type="pathway">
    <text evidence="7">Protein modification; lipoprotein biosynthesis (diacylglyceryl transfer).</text>
</comment>
<keyword evidence="5 7" id="KW-1133">Transmembrane helix</keyword>
<dbReference type="AlphaFoldDB" id="A0A9D2S2Q5"/>
<dbReference type="PANTHER" id="PTHR30589">
    <property type="entry name" value="PROLIPOPROTEIN DIACYLGLYCERYL TRANSFERASE"/>
    <property type="match status" value="1"/>
</dbReference>
<dbReference type="GO" id="GO:0042158">
    <property type="term" value="P:lipoprotein biosynthetic process"/>
    <property type="evidence" value="ECO:0007669"/>
    <property type="project" value="UniProtKB-UniRule"/>
</dbReference>
<dbReference type="EC" id="2.5.1.145" evidence="7"/>
<evidence type="ECO:0000256" key="2">
    <source>
        <dbReference type="ARBA" id="ARBA00022475"/>
    </source>
</evidence>
<evidence type="ECO:0000256" key="1">
    <source>
        <dbReference type="ARBA" id="ARBA00007150"/>
    </source>
</evidence>
<reference evidence="8" key="1">
    <citation type="journal article" date="2021" name="PeerJ">
        <title>Extensive microbial diversity within the chicken gut microbiome revealed by metagenomics and culture.</title>
        <authorList>
            <person name="Gilroy R."/>
            <person name="Ravi A."/>
            <person name="Getino M."/>
            <person name="Pursley I."/>
            <person name="Horton D.L."/>
            <person name="Alikhan N.F."/>
            <person name="Baker D."/>
            <person name="Gharbi K."/>
            <person name="Hall N."/>
            <person name="Watson M."/>
            <person name="Adriaenssens E.M."/>
            <person name="Foster-Nyarko E."/>
            <person name="Jarju S."/>
            <person name="Secka A."/>
            <person name="Antonio M."/>
            <person name="Oren A."/>
            <person name="Chaudhuri R.R."/>
            <person name="La Ragione R."/>
            <person name="Hildebrand F."/>
            <person name="Pallen M.J."/>
        </authorList>
    </citation>
    <scope>NUCLEOTIDE SEQUENCE</scope>
    <source>
        <strain evidence="8">ChiBcec8-13705</strain>
    </source>
</reference>
<dbReference type="Proteomes" id="UP000886803">
    <property type="component" value="Unassembled WGS sequence"/>
</dbReference>
<dbReference type="EMBL" id="DWYG01000017">
    <property type="protein sequence ID" value="HJB41209.1"/>
    <property type="molecule type" value="Genomic_DNA"/>
</dbReference>
<feature type="transmembrane region" description="Helical" evidence="7">
    <location>
        <begin position="258"/>
        <end position="275"/>
    </location>
</feature>
<dbReference type="InterPro" id="IPR001640">
    <property type="entry name" value="Lgt"/>
</dbReference>
<dbReference type="GO" id="GO:0005886">
    <property type="term" value="C:plasma membrane"/>
    <property type="evidence" value="ECO:0007669"/>
    <property type="project" value="UniProtKB-SubCell"/>
</dbReference>
<dbReference type="GO" id="GO:0008961">
    <property type="term" value="F:phosphatidylglycerol-prolipoprotein diacylglyceryl transferase activity"/>
    <property type="evidence" value="ECO:0007669"/>
    <property type="project" value="UniProtKB-UniRule"/>
</dbReference>
<evidence type="ECO:0000313" key="8">
    <source>
        <dbReference type="EMBL" id="HJB41209.1"/>
    </source>
</evidence>
<dbReference type="PROSITE" id="PS01311">
    <property type="entry name" value="LGT"/>
    <property type="match status" value="1"/>
</dbReference>
<dbReference type="NCBIfam" id="TIGR00544">
    <property type="entry name" value="lgt"/>
    <property type="match status" value="1"/>
</dbReference>
<comment type="caution">
    <text evidence="8">The sequence shown here is derived from an EMBL/GenBank/DDBJ whole genome shotgun (WGS) entry which is preliminary data.</text>
</comment>
<dbReference type="HAMAP" id="MF_01147">
    <property type="entry name" value="Lgt"/>
    <property type="match status" value="1"/>
</dbReference>
<feature type="transmembrane region" description="Helical" evidence="7">
    <location>
        <begin position="219"/>
        <end position="238"/>
    </location>
</feature>
<feature type="transmembrane region" description="Helical" evidence="7">
    <location>
        <begin position="195"/>
        <end position="212"/>
    </location>
</feature>
<feature type="transmembrane region" description="Helical" evidence="7">
    <location>
        <begin position="27"/>
        <end position="47"/>
    </location>
</feature>
<evidence type="ECO:0000313" key="9">
    <source>
        <dbReference type="Proteomes" id="UP000886803"/>
    </source>
</evidence>
<protein>
    <recommendedName>
        <fullName evidence="7">Phosphatidylglycerol--prolipoprotein diacylglyceryl transferase</fullName>
        <ecNumber evidence="7">2.5.1.145</ecNumber>
    </recommendedName>
</protein>
<evidence type="ECO:0000256" key="4">
    <source>
        <dbReference type="ARBA" id="ARBA00022692"/>
    </source>
</evidence>
<comment type="catalytic activity">
    <reaction evidence="7">
        <text>L-cysteinyl-[prolipoprotein] + a 1,2-diacyl-sn-glycero-3-phospho-(1'-sn-glycerol) = an S-1,2-diacyl-sn-glyceryl-L-cysteinyl-[prolipoprotein] + sn-glycerol 1-phosphate + H(+)</text>
        <dbReference type="Rhea" id="RHEA:56712"/>
        <dbReference type="Rhea" id="RHEA-COMP:14679"/>
        <dbReference type="Rhea" id="RHEA-COMP:14680"/>
        <dbReference type="ChEBI" id="CHEBI:15378"/>
        <dbReference type="ChEBI" id="CHEBI:29950"/>
        <dbReference type="ChEBI" id="CHEBI:57685"/>
        <dbReference type="ChEBI" id="CHEBI:64716"/>
        <dbReference type="ChEBI" id="CHEBI:140658"/>
        <dbReference type="EC" id="2.5.1.145"/>
    </reaction>
</comment>
<comment type="function">
    <text evidence="7">Catalyzes the transfer of the diacylglyceryl group from phosphatidylglycerol to the sulfhydryl group of the N-terminal cysteine of a prolipoprotein, the first step in the formation of mature lipoproteins.</text>
</comment>
<feature type="transmembrane region" description="Helical" evidence="7">
    <location>
        <begin position="124"/>
        <end position="142"/>
    </location>
</feature>
<comment type="subcellular location">
    <subcellularLocation>
        <location evidence="7">Cell membrane</location>
        <topology evidence="7">Multi-pass membrane protein</topology>
    </subcellularLocation>
</comment>
<name>A0A9D2S2Q5_9FIRM</name>
<feature type="transmembrane region" description="Helical" evidence="7">
    <location>
        <begin position="59"/>
        <end position="81"/>
    </location>
</feature>
<feature type="transmembrane region" description="Helical" evidence="7">
    <location>
        <begin position="101"/>
        <end position="117"/>
    </location>
</feature>
<evidence type="ECO:0000256" key="5">
    <source>
        <dbReference type="ARBA" id="ARBA00022989"/>
    </source>
</evidence>
<reference evidence="8" key="2">
    <citation type="submission" date="2021-04" db="EMBL/GenBank/DDBJ databases">
        <authorList>
            <person name="Gilroy R."/>
        </authorList>
    </citation>
    <scope>NUCLEOTIDE SEQUENCE</scope>
    <source>
        <strain evidence="8">ChiBcec8-13705</strain>
    </source>
</reference>
<feature type="binding site" evidence="7">
    <location>
        <position position="143"/>
    </location>
    <ligand>
        <name>a 1,2-diacyl-sn-glycero-3-phospho-(1'-sn-glycerol)</name>
        <dbReference type="ChEBI" id="CHEBI:64716"/>
    </ligand>
</feature>
<dbReference type="Pfam" id="PF01790">
    <property type="entry name" value="LGT"/>
    <property type="match status" value="1"/>
</dbReference>
<proteinExistence type="inferred from homology"/>
<comment type="similarity">
    <text evidence="1 7">Belongs to the Lgt family.</text>
</comment>
<evidence type="ECO:0000256" key="7">
    <source>
        <dbReference type="HAMAP-Rule" id="MF_01147"/>
    </source>
</evidence>
<dbReference type="PANTHER" id="PTHR30589:SF0">
    <property type="entry name" value="PHOSPHATIDYLGLYCEROL--PROLIPOPROTEIN DIACYLGLYCERYL TRANSFERASE"/>
    <property type="match status" value="1"/>
</dbReference>
<organism evidence="8 9">
    <name type="scientific">Candidatus Gemmiger avicola</name>
    <dbReference type="NCBI Taxonomy" id="2838605"/>
    <lineage>
        <taxon>Bacteria</taxon>
        <taxon>Bacillati</taxon>
        <taxon>Bacillota</taxon>
        <taxon>Clostridia</taxon>
        <taxon>Eubacteriales</taxon>
        <taxon>Gemmiger</taxon>
    </lineage>
</organism>
<keyword evidence="6 7" id="KW-0472">Membrane</keyword>